<dbReference type="EMBL" id="CAJNRG010013478">
    <property type="protein sequence ID" value="CAF2148850.1"/>
    <property type="molecule type" value="Genomic_DNA"/>
</dbReference>
<dbReference type="InterPro" id="IPR011042">
    <property type="entry name" value="6-blade_b-propeller_TolB-like"/>
</dbReference>
<dbReference type="PRINTS" id="PR00449">
    <property type="entry name" value="RASTRNSFRMNG"/>
</dbReference>
<dbReference type="Gene3D" id="3.40.50.300">
    <property type="entry name" value="P-loop containing nucleotide triphosphate hydrolases"/>
    <property type="match status" value="1"/>
</dbReference>
<evidence type="ECO:0000256" key="2">
    <source>
        <dbReference type="ARBA" id="ARBA00006270"/>
    </source>
</evidence>
<dbReference type="NCBIfam" id="TIGR00231">
    <property type="entry name" value="small_GTP"/>
    <property type="match status" value="1"/>
</dbReference>
<dbReference type="InterPro" id="IPR027417">
    <property type="entry name" value="P-loop_NTPase"/>
</dbReference>
<dbReference type="EMBL" id="CAJNRF010010736">
    <property type="protein sequence ID" value="CAF2124121.1"/>
    <property type="molecule type" value="Genomic_DNA"/>
</dbReference>
<keyword evidence="4" id="KW-0472">Membrane</keyword>
<dbReference type="SMART" id="SM00176">
    <property type="entry name" value="RAN"/>
    <property type="match status" value="1"/>
</dbReference>
<evidence type="ECO:0000256" key="1">
    <source>
        <dbReference type="ARBA" id="ARBA00004308"/>
    </source>
</evidence>
<dbReference type="Proteomes" id="UP000663887">
    <property type="component" value="Unassembled WGS sequence"/>
</dbReference>
<reference evidence="5" key="1">
    <citation type="submission" date="2021-02" db="EMBL/GenBank/DDBJ databases">
        <authorList>
            <person name="Nowell W R."/>
        </authorList>
    </citation>
    <scope>NUCLEOTIDE SEQUENCE</scope>
</reference>
<dbReference type="Gene3D" id="2.120.10.30">
    <property type="entry name" value="TolB, C-terminal domain"/>
    <property type="match status" value="1"/>
</dbReference>
<dbReference type="CDD" id="cd05819">
    <property type="entry name" value="NHL"/>
    <property type="match status" value="1"/>
</dbReference>
<evidence type="ECO:0000313" key="6">
    <source>
        <dbReference type="EMBL" id="CAF2148850.1"/>
    </source>
</evidence>
<dbReference type="GO" id="GO:0012505">
    <property type="term" value="C:endomembrane system"/>
    <property type="evidence" value="ECO:0007669"/>
    <property type="project" value="UniProtKB-SubCell"/>
</dbReference>
<dbReference type="SUPFAM" id="SSF52540">
    <property type="entry name" value="P-loop containing nucleoside triphosphate hydrolases"/>
    <property type="match status" value="1"/>
</dbReference>
<dbReference type="Proteomes" id="UP000663856">
    <property type="component" value="Unassembled WGS sequence"/>
</dbReference>
<comment type="subcellular location">
    <subcellularLocation>
        <location evidence="1">Endomembrane system</location>
    </subcellularLocation>
</comment>
<dbReference type="InterPro" id="IPR005225">
    <property type="entry name" value="Small_GTP-bd"/>
</dbReference>
<dbReference type="PROSITE" id="PS51419">
    <property type="entry name" value="RAB"/>
    <property type="match status" value="1"/>
</dbReference>
<dbReference type="PROSITE" id="PS51420">
    <property type="entry name" value="RHO"/>
    <property type="match status" value="1"/>
</dbReference>
<dbReference type="GO" id="GO:0003924">
    <property type="term" value="F:GTPase activity"/>
    <property type="evidence" value="ECO:0007669"/>
    <property type="project" value="InterPro"/>
</dbReference>
<dbReference type="SMART" id="SM00175">
    <property type="entry name" value="RAB"/>
    <property type="match status" value="1"/>
</dbReference>
<dbReference type="AlphaFoldDB" id="A0A816V952"/>
<organism evidence="5 7">
    <name type="scientific">Rotaria magnacalcarata</name>
    <dbReference type="NCBI Taxonomy" id="392030"/>
    <lineage>
        <taxon>Eukaryota</taxon>
        <taxon>Metazoa</taxon>
        <taxon>Spiralia</taxon>
        <taxon>Gnathifera</taxon>
        <taxon>Rotifera</taxon>
        <taxon>Eurotatoria</taxon>
        <taxon>Bdelloidea</taxon>
        <taxon>Philodinida</taxon>
        <taxon>Philodinidae</taxon>
        <taxon>Rotaria</taxon>
    </lineage>
</organism>
<dbReference type="InterPro" id="IPR050209">
    <property type="entry name" value="Rab_GTPases_membrane_traffic"/>
</dbReference>
<accession>A0A816V952</accession>
<comment type="similarity">
    <text evidence="2">Belongs to the small GTPase superfamily. Rab family.</text>
</comment>
<evidence type="ECO:0000256" key="4">
    <source>
        <dbReference type="ARBA" id="ARBA00023136"/>
    </source>
</evidence>
<sequence length="545" mass="61433">MAANDIPILLSNEEIINLFYAAFASYGLPEWTLVRMPGNVNVKRKKIKRHILNGWRFRKHSSKAFFPCQKCLKARKENDNWFWVSAYGTVLFRARFDEYTDEYGDLCGEGLIQMKIYTQGCDKDVGKSCLLLQFTDKRFRAVNDTTIGVEFGNQFVTIDGKSIKLQIWDTAGQEIFRSITRSYYRAAAAAFLVYDISKRKTFDHMTMWLNEMQEYSTSDMIFVLVGNKCDLSDEREVQKEEGEAFAQKHEIMFMETSAKTATNVEEVFVSTAFKIYDKIKTGVIDPTNEMNGIMLGRPQPNADDPKHDSKCSPPPVMPIDDICANATWHQNGIIVAGGNGDGSALNQLNGPEELFVDDNSAIYVADFWNSRVIIFELICSHMSSFILVSSDRVVAGGNEAGSQDSQLNYVTEVLVDKNGTMFICDYDNQRVQQWFKNDNHGQTIIANIACFGLAMDNKGSLYISDYVKHQLTKWPDGQVVAGGNQEGSAINQLSEPVHIFVDQDYSVFVADFRNDRLMKWPVGAKEGIVIADGNGHGDDINQLKE</sequence>
<evidence type="ECO:0000313" key="7">
    <source>
        <dbReference type="Proteomes" id="UP000663856"/>
    </source>
</evidence>
<name>A0A816V952_9BILA</name>
<dbReference type="SUPFAM" id="SSF101898">
    <property type="entry name" value="NHL repeat"/>
    <property type="match status" value="1"/>
</dbReference>
<gene>
    <name evidence="5" type="ORF">WKI299_LOCUS24968</name>
    <name evidence="6" type="ORF">XDN619_LOCUS28253</name>
</gene>
<evidence type="ECO:0000256" key="3">
    <source>
        <dbReference type="ARBA" id="ARBA00022741"/>
    </source>
</evidence>
<dbReference type="InterPro" id="IPR001806">
    <property type="entry name" value="Small_GTPase"/>
</dbReference>
<dbReference type="GO" id="GO:0005525">
    <property type="term" value="F:GTP binding"/>
    <property type="evidence" value="ECO:0007669"/>
    <property type="project" value="InterPro"/>
</dbReference>
<keyword evidence="3" id="KW-0547">Nucleotide-binding</keyword>
<evidence type="ECO:0000313" key="5">
    <source>
        <dbReference type="EMBL" id="CAF2124121.1"/>
    </source>
</evidence>
<comment type="caution">
    <text evidence="5">The sequence shown here is derived from an EMBL/GenBank/DDBJ whole genome shotgun (WGS) entry which is preliminary data.</text>
</comment>
<dbReference type="SMART" id="SM00173">
    <property type="entry name" value="RAS"/>
    <property type="match status" value="1"/>
</dbReference>
<dbReference type="FunFam" id="3.40.50.300:FF:000586">
    <property type="entry name" value="Rab family GTPase"/>
    <property type="match status" value="1"/>
</dbReference>
<dbReference type="Pfam" id="PF00071">
    <property type="entry name" value="Ras"/>
    <property type="match status" value="1"/>
</dbReference>
<dbReference type="PANTHER" id="PTHR47979">
    <property type="entry name" value="DRAB11-RELATED"/>
    <property type="match status" value="1"/>
</dbReference>
<proteinExistence type="inferred from homology"/>
<protein>
    <submittedName>
        <fullName evidence="5">Uncharacterized protein</fullName>
    </submittedName>
</protein>
<dbReference type="PROSITE" id="PS51421">
    <property type="entry name" value="RAS"/>
    <property type="match status" value="1"/>
</dbReference>
<dbReference type="SMART" id="SM00174">
    <property type="entry name" value="RHO"/>
    <property type="match status" value="1"/>
</dbReference>